<dbReference type="Gene3D" id="3.40.50.720">
    <property type="entry name" value="NAD(P)-binding Rossmann-like Domain"/>
    <property type="match status" value="1"/>
</dbReference>
<organism evidence="4 5">
    <name type="scientific">Streptomyces ramulosus</name>
    <dbReference type="NCBI Taxonomy" id="47762"/>
    <lineage>
        <taxon>Bacteria</taxon>
        <taxon>Bacillati</taxon>
        <taxon>Actinomycetota</taxon>
        <taxon>Actinomycetes</taxon>
        <taxon>Kitasatosporales</taxon>
        <taxon>Streptomycetaceae</taxon>
        <taxon>Streptomyces</taxon>
    </lineage>
</organism>
<dbReference type="GO" id="GO:0016491">
    <property type="term" value="F:oxidoreductase activity"/>
    <property type="evidence" value="ECO:0007669"/>
    <property type="project" value="UniProtKB-KW"/>
</dbReference>
<evidence type="ECO:0000313" key="5">
    <source>
        <dbReference type="Proteomes" id="UP001596241"/>
    </source>
</evidence>
<protein>
    <submittedName>
        <fullName evidence="4">SDR family NAD(P)-dependent oxidoreductase</fullName>
        <ecNumber evidence="4">1.1.1.-</ecNumber>
    </submittedName>
</protein>
<gene>
    <name evidence="4" type="ORF">ACFP3M_24665</name>
</gene>
<accession>A0ABW1FQ75</accession>
<dbReference type="PANTHER" id="PTHR42760:SF133">
    <property type="entry name" value="3-OXOACYL-[ACYL-CARRIER-PROTEIN] REDUCTASE"/>
    <property type="match status" value="1"/>
</dbReference>
<reference evidence="5" key="1">
    <citation type="journal article" date="2019" name="Int. J. Syst. Evol. Microbiol.">
        <title>The Global Catalogue of Microorganisms (GCM) 10K type strain sequencing project: providing services to taxonomists for standard genome sequencing and annotation.</title>
        <authorList>
            <consortium name="The Broad Institute Genomics Platform"/>
            <consortium name="The Broad Institute Genome Sequencing Center for Infectious Disease"/>
            <person name="Wu L."/>
            <person name="Ma J."/>
        </authorList>
    </citation>
    <scope>NUCLEOTIDE SEQUENCE [LARGE SCALE GENOMIC DNA]</scope>
    <source>
        <strain evidence="5">CGMCC 1.15809</strain>
    </source>
</reference>
<dbReference type="EMBL" id="JBHSPW010000012">
    <property type="protein sequence ID" value="MFC5895990.1"/>
    <property type="molecule type" value="Genomic_DNA"/>
</dbReference>
<dbReference type="InterPro" id="IPR036291">
    <property type="entry name" value="NAD(P)-bd_dom_sf"/>
</dbReference>
<dbReference type="InterPro" id="IPR057326">
    <property type="entry name" value="KR_dom"/>
</dbReference>
<keyword evidence="5" id="KW-1185">Reference proteome</keyword>
<keyword evidence="2 4" id="KW-0560">Oxidoreductase</keyword>
<dbReference type="Proteomes" id="UP001596241">
    <property type="component" value="Unassembled WGS sequence"/>
</dbReference>
<evidence type="ECO:0000313" key="4">
    <source>
        <dbReference type="EMBL" id="MFC5895990.1"/>
    </source>
</evidence>
<dbReference type="RefSeq" id="WP_345089514.1">
    <property type="nucleotide sequence ID" value="NZ_BAAAWG010000015.1"/>
</dbReference>
<dbReference type="PRINTS" id="PR00081">
    <property type="entry name" value="GDHRDH"/>
</dbReference>
<feature type="domain" description="Ketoreductase" evidence="3">
    <location>
        <begin position="23"/>
        <end position="190"/>
    </location>
</feature>
<evidence type="ECO:0000256" key="1">
    <source>
        <dbReference type="ARBA" id="ARBA00006484"/>
    </source>
</evidence>
<dbReference type="EC" id="1.1.1.-" evidence="4"/>
<dbReference type="InterPro" id="IPR002347">
    <property type="entry name" value="SDR_fam"/>
</dbReference>
<comment type="similarity">
    <text evidence="1">Belongs to the short-chain dehydrogenases/reductases (SDR) family.</text>
</comment>
<dbReference type="SUPFAM" id="SSF51735">
    <property type="entry name" value="NAD(P)-binding Rossmann-fold domains"/>
    <property type="match status" value="1"/>
</dbReference>
<dbReference type="Pfam" id="PF00106">
    <property type="entry name" value="adh_short"/>
    <property type="match status" value="1"/>
</dbReference>
<dbReference type="CDD" id="cd05233">
    <property type="entry name" value="SDR_c"/>
    <property type="match status" value="1"/>
</dbReference>
<proteinExistence type="inferred from homology"/>
<name>A0ABW1FQ75_9ACTN</name>
<dbReference type="SMART" id="SM00822">
    <property type="entry name" value="PKS_KR"/>
    <property type="match status" value="1"/>
</dbReference>
<evidence type="ECO:0000256" key="2">
    <source>
        <dbReference type="ARBA" id="ARBA00023002"/>
    </source>
</evidence>
<dbReference type="PANTHER" id="PTHR42760">
    <property type="entry name" value="SHORT-CHAIN DEHYDROGENASES/REDUCTASES FAMILY MEMBER"/>
    <property type="match status" value="1"/>
</dbReference>
<comment type="caution">
    <text evidence="4">The sequence shown here is derived from an EMBL/GenBank/DDBJ whole genome shotgun (WGS) entry which is preliminary data.</text>
</comment>
<evidence type="ECO:0000259" key="3">
    <source>
        <dbReference type="SMART" id="SM00822"/>
    </source>
</evidence>
<sequence>MTATGGGGAAGGPGGASDGVPGRAALITGGASGIGAATARRLARSGWRVAVVDRDAAGAGAVAAACGGLAVAADVGAPEENAWAVARTVEEFGRLDAVVLGAAVPGRCTLADFTPHAYRDTLRTDLDGVVYGLHAALPPLRSRGGSLVVLGSLAGLTGSPDVFYATAKHALVGLVRSAAPQLAADRIRLNALCPGLVDTPAVAPFRAGLFARGLLLAAPDEVAAAVETVLADPGTGRVWTVQAGRPATPAALPAVPLATG</sequence>